<dbReference type="InterPro" id="IPR026906">
    <property type="entry name" value="LRR_5"/>
</dbReference>
<dbReference type="SUPFAM" id="SSF52058">
    <property type="entry name" value="L domain-like"/>
    <property type="match status" value="1"/>
</dbReference>
<evidence type="ECO:0000313" key="1">
    <source>
        <dbReference type="EMBL" id="JAP94437.1"/>
    </source>
</evidence>
<dbReference type="AlphaFoldDB" id="A0A146KD58"/>
<reference evidence="1" key="1">
    <citation type="submission" date="2015-07" db="EMBL/GenBank/DDBJ databases">
        <title>Adaptation to a free-living lifestyle via gene acquisitions in the diplomonad Trepomonas sp. PC1.</title>
        <authorList>
            <person name="Xu F."/>
            <person name="Jerlstrom-Hultqvist J."/>
            <person name="Kolisko M."/>
            <person name="Simpson A.G.B."/>
            <person name="Roger A.J."/>
            <person name="Svard S.G."/>
            <person name="Andersson J.O."/>
        </authorList>
    </citation>
    <scope>NUCLEOTIDE SEQUENCE</scope>
    <source>
        <strain evidence="1">PC1</strain>
    </source>
</reference>
<feature type="non-terminal residue" evidence="1">
    <location>
        <position position="1"/>
    </location>
</feature>
<organism evidence="1">
    <name type="scientific">Trepomonas sp. PC1</name>
    <dbReference type="NCBI Taxonomy" id="1076344"/>
    <lineage>
        <taxon>Eukaryota</taxon>
        <taxon>Metamonada</taxon>
        <taxon>Diplomonadida</taxon>
        <taxon>Hexamitidae</taxon>
        <taxon>Hexamitinae</taxon>
        <taxon>Trepomonas</taxon>
    </lineage>
</organism>
<accession>A0A146KD58</accession>
<protein>
    <submittedName>
        <fullName evidence="1">Leucine rich repeats-containing protein</fullName>
    </submittedName>
</protein>
<name>A0A146KD58_9EUKA</name>
<gene>
    <name evidence="1" type="ORF">TPC1_12909</name>
</gene>
<dbReference type="Gene3D" id="3.80.10.10">
    <property type="entry name" value="Ribonuclease Inhibitor"/>
    <property type="match status" value="1"/>
</dbReference>
<feature type="non-terminal residue" evidence="1">
    <location>
        <position position="216"/>
    </location>
</feature>
<sequence>KLQYIHLPALKQYEGEFNLDWSVSTDSVVLSKIAEKTHIHNSLIIKPEKCFSLESSHSIQILILDIATEIPMGCFTERKQLQFVSCQQVQIIRAKAFQQCNSLRKVKSKSLQIIKCRGFSGCLKLSQIDLDNVVELQSDAFFNCNCLVQLKMNKLKSIPQSCFEFCPSLRQIIADKLENVDQRAFGFQCSNVNIVCKNDLTPFGWKKCKEEKLQEA</sequence>
<dbReference type="InterPro" id="IPR032675">
    <property type="entry name" value="LRR_dom_sf"/>
</dbReference>
<dbReference type="Pfam" id="PF13306">
    <property type="entry name" value="LRR_5"/>
    <property type="match status" value="1"/>
</dbReference>
<proteinExistence type="predicted"/>
<dbReference type="EMBL" id="GDID01002169">
    <property type="protein sequence ID" value="JAP94437.1"/>
    <property type="molecule type" value="Transcribed_RNA"/>
</dbReference>